<name>A0ACC1TH11_9AGAR</name>
<gene>
    <name evidence="1" type="ORF">F5876DRAFT_6913</name>
</gene>
<comment type="caution">
    <text evidence="1">The sequence shown here is derived from an EMBL/GenBank/DDBJ whole genome shotgun (WGS) entry which is preliminary data.</text>
</comment>
<evidence type="ECO:0000313" key="1">
    <source>
        <dbReference type="EMBL" id="KAJ3803981.1"/>
    </source>
</evidence>
<organism evidence="1 2">
    <name type="scientific">Lentinula aff. lateritia</name>
    <dbReference type="NCBI Taxonomy" id="2804960"/>
    <lineage>
        <taxon>Eukaryota</taxon>
        <taxon>Fungi</taxon>
        <taxon>Dikarya</taxon>
        <taxon>Basidiomycota</taxon>
        <taxon>Agaricomycotina</taxon>
        <taxon>Agaricomycetes</taxon>
        <taxon>Agaricomycetidae</taxon>
        <taxon>Agaricales</taxon>
        <taxon>Marasmiineae</taxon>
        <taxon>Omphalotaceae</taxon>
        <taxon>Lentinula</taxon>
    </lineage>
</organism>
<keyword evidence="2" id="KW-1185">Reference proteome</keyword>
<evidence type="ECO:0000313" key="2">
    <source>
        <dbReference type="Proteomes" id="UP001163835"/>
    </source>
</evidence>
<feature type="non-terminal residue" evidence="1">
    <location>
        <position position="1"/>
    </location>
</feature>
<sequence>RIRTFRGLLMIFFHDKLSSPCLGTLLRRSHWYRSEPLFFPEEQDEDEEEEEEEESIANAMAEPPHCPSSPTPSQATVTSMPVSSVATKTPEYKFLSFNYSLQFGHLKGQIGEFAHAGLLLLMNVGMSPGEPVHCLTGEETSSEATADSITDAALALAEYILNGDFSEVLGTGLGTVHSMLPSKLEFRPPTNSPD</sequence>
<protein>
    <submittedName>
        <fullName evidence="1">Uncharacterized protein</fullName>
    </submittedName>
</protein>
<accession>A0ACC1TH11</accession>
<feature type="non-terminal residue" evidence="1">
    <location>
        <position position="194"/>
    </location>
</feature>
<dbReference type="Proteomes" id="UP001163835">
    <property type="component" value="Unassembled WGS sequence"/>
</dbReference>
<reference evidence="1" key="1">
    <citation type="submission" date="2022-09" db="EMBL/GenBank/DDBJ databases">
        <title>A Global Phylogenomic Analysis of the Shiitake Genus Lentinula.</title>
        <authorList>
            <consortium name="DOE Joint Genome Institute"/>
            <person name="Sierra-Patev S."/>
            <person name="Min B."/>
            <person name="Naranjo-Ortiz M."/>
            <person name="Looney B."/>
            <person name="Konkel Z."/>
            <person name="Slot J.C."/>
            <person name="Sakamoto Y."/>
            <person name="Steenwyk J.L."/>
            <person name="Rokas A."/>
            <person name="Carro J."/>
            <person name="Camarero S."/>
            <person name="Ferreira P."/>
            <person name="Molpeceres G."/>
            <person name="Ruiz-Duenas F.J."/>
            <person name="Serrano A."/>
            <person name="Henrissat B."/>
            <person name="Drula E."/>
            <person name="Hughes K.W."/>
            <person name="Mata J.L."/>
            <person name="Ishikawa N.K."/>
            <person name="Vargas-Isla R."/>
            <person name="Ushijima S."/>
            <person name="Smith C.A."/>
            <person name="Ahrendt S."/>
            <person name="Andreopoulos W."/>
            <person name="He G."/>
            <person name="Labutti K."/>
            <person name="Lipzen A."/>
            <person name="Ng V."/>
            <person name="Riley R."/>
            <person name="Sandor L."/>
            <person name="Barry K."/>
            <person name="Martinez A.T."/>
            <person name="Xiao Y."/>
            <person name="Gibbons J.G."/>
            <person name="Terashima K."/>
            <person name="Grigoriev I.V."/>
            <person name="Hibbett D.S."/>
        </authorList>
    </citation>
    <scope>NUCLEOTIDE SEQUENCE</scope>
    <source>
        <strain evidence="1">TMI1499</strain>
    </source>
</reference>
<proteinExistence type="predicted"/>
<dbReference type="EMBL" id="MU796448">
    <property type="protein sequence ID" value="KAJ3803981.1"/>
    <property type="molecule type" value="Genomic_DNA"/>
</dbReference>